<dbReference type="InterPro" id="IPR000706">
    <property type="entry name" value="AGPR_type-1"/>
</dbReference>
<evidence type="ECO:0000256" key="3">
    <source>
        <dbReference type="ARBA" id="ARBA00022605"/>
    </source>
</evidence>
<comment type="function">
    <text evidence="7">Catalyzes the NADPH-dependent reduction of N-acetyl-5-glutamyl phosphate to yield N-acetyl-L-glutamate 5-semialdehyde.</text>
</comment>
<feature type="active site" evidence="7 8">
    <location>
        <position position="150"/>
    </location>
</feature>
<keyword evidence="4 7" id="KW-0521">NADP</keyword>
<evidence type="ECO:0000256" key="6">
    <source>
        <dbReference type="ARBA" id="ARBA00050557"/>
    </source>
</evidence>
<keyword evidence="5 7" id="KW-0560">Oxidoreductase</keyword>
<keyword evidence="7" id="KW-0963">Cytoplasm</keyword>
<dbReference type="PANTHER" id="PTHR32338:SF10">
    <property type="entry name" value="N-ACETYL-GAMMA-GLUTAMYL-PHOSPHATE REDUCTASE, CHLOROPLASTIC-RELATED"/>
    <property type="match status" value="1"/>
</dbReference>
<evidence type="ECO:0000256" key="2">
    <source>
        <dbReference type="ARBA" id="ARBA00022571"/>
    </source>
</evidence>
<dbReference type="RefSeq" id="WP_215533094.1">
    <property type="nucleotide sequence ID" value="NZ_AP023321.1"/>
</dbReference>
<dbReference type="SMART" id="SM00859">
    <property type="entry name" value="Semialdhyde_dh"/>
    <property type="match status" value="1"/>
</dbReference>
<dbReference type="Pfam" id="PF22698">
    <property type="entry name" value="Semialdhyde_dhC_1"/>
    <property type="match status" value="1"/>
</dbReference>
<sequence>MDNIKVGVIGATGYAGLELVRLLLGHPDVKVEAVSSVSFEGKEISEVYPQLTGLFDKVLTDDIQVVDRCQVIFGSLPHGLSEPIARRCVDGGKLFIDMGADFRLKKESDYVQWYGGSYQDTALHQMAVYSIPELHRSLVPGAKLIANPGCYVTSVCLGLAPLYQEKIVLPDSLIIDAKSGATGAGRGLTLNTHYTECNEAFAPYKVAAHRHTPEMEQVLSELNGAPVTLTFVPHLLAVNRGIVSTMYLSLADGWDEDKVRELYGQFYEKERFVKLLPKGDIANLKNVKYSNYCHISLHSDPRTGRLIVVSTIDNMVKGAAGQAIQNMNLALGLKEETGLCMTPPAF</sequence>
<evidence type="ECO:0000256" key="1">
    <source>
        <dbReference type="ARBA" id="ARBA00004862"/>
    </source>
</evidence>
<evidence type="ECO:0000256" key="7">
    <source>
        <dbReference type="HAMAP-Rule" id="MF_00150"/>
    </source>
</evidence>
<dbReference type="Pfam" id="PF01118">
    <property type="entry name" value="Semialdhyde_dh"/>
    <property type="match status" value="1"/>
</dbReference>
<dbReference type="NCBIfam" id="TIGR01850">
    <property type="entry name" value="argC"/>
    <property type="match status" value="1"/>
</dbReference>
<dbReference type="HAMAP" id="MF_00150">
    <property type="entry name" value="ArgC_type1"/>
    <property type="match status" value="1"/>
</dbReference>
<dbReference type="InterPro" id="IPR058924">
    <property type="entry name" value="AGPR_dimerisation_dom"/>
</dbReference>
<dbReference type="FunFam" id="3.30.360.10:FF:000014">
    <property type="entry name" value="N-acetyl-gamma-glutamyl-phosphate reductase"/>
    <property type="match status" value="1"/>
</dbReference>
<dbReference type="GO" id="GO:0005737">
    <property type="term" value="C:cytoplasm"/>
    <property type="evidence" value="ECO:0007669"/>
    <property type="project" value="UniProtKB-SubCell"/>
</dbReference>
<evidence type="ECO:0000259" key="9">
    <source>
        <dbReference type="SMART" id="SM00859"/>
    </source>
</evidence>
<dbReference type="CDD" id="cd23934">
    <property type="entry name" value="AGPR_1_C"/>
    <property type="match status" value="1"/>
</dbReference>
<evidence type="ECO:0000313" key="11">
    <source>
        <dbReference type="Proteomes" id="UP000593890"/>
    </source>
</evidence>
<dbReference type="Gene3D" id="3.30.360.10">
    <property type="entry name" value="Dihydrodipicolinate Reductase, domain 2"/>
    <property type="match status" value="1"/>
</dbReference>
<evidence type="ECO:0000256" key="5">
    <source>
        <dbReference type="ARBA" id="ARBA00023002"/>
    </source>
</evidence>
<dbReference type="GO" id="GO:0051287">
    <property type="term" value="F:NAD binding"/>
    <property type="evidence" value="ECO:0007669"/>
    <property type="project" value="InterPro"/>
</dbReference>
<keyword evidence="3 7" id="KW-0028">Amino-acid biosynthesis</keyword>
<organism evidence="10 11">
    <name type="scientific">Solibaculum mannosilyticum</name>
    <dbReference type="NCBI Taxonomy" id="2780922"/>
    <lineage>
        <taxon>Bacteria</taxon>
        <taxon>Bacillati</taxon>
        <taxon>Bacillota</taxon>
        <taxon>Clostridia</taxon>
        <taxon>Eubacteriales</taxon>
        <taxon>Oscillospiraceae</taxon>
        <taxon>Solibaculum</taxon>
    </lineage>
</organism>
<dbReference type="EMBL" id="AP023321">
    <property type="protein sequence ID" value="BCI61183.1"/>
    <property type="molecule type" value="Genomic_DNA"/>
</dbReference>
<comment type="catalytic activity">
    <reaction evidence="6 7">
        <text>N-acetyl-L-glutamate 5-semialdehyde + phosphate + NADP(+) = N-acetyl-L-glutamyl 5-phosphate + NADPH + H(+)</text>
        <dbReference type="Rhea" id="RHEA:21588"/>
        <dbReference type="ChEBI" id="CHEBI:15378"/>
        <dbReference type="ChEBI" id="CHEBI:29123"/>
        <dbReference type="ChEBI" id="CHEBI:43474"/>
        <dbReference type="ChEBI" id="CHEBI:57783"/>
        <dbReference type="ChEBI" id="CHEBI:57936"/>
        <dbReference type="ChEBI" id="CHEBI:58349"/>
        <dbReference type="EC" id="1.2.1.38"/>
    </reaction>
</comment>
<dbReference type="GO" id="GO:0070401">
    <property type="term" value="F:NADP+ binding"/>
    <property type="evidence" value="ECO:0007669"/>
    <property type="project" value="InterPro"/>
</dbReference>
<gene>
    <name evidence="7 10" type="primary">argC</name>
    <name evidence="10" type="ORF">C12CBH8_18220</name>
</gene>
<reference evidence="11" key="1">
    <citation type="submission" date="2020-07" db="EMBL/GenBank/DDBJ databases">
        <title>Complete genome sequencing of Clostridia bacterium strain 12CBH8.</title>
        <authorList>
            <person name="Sakamoto M."/>
            <person name="Murakami T."/>
            <person name="Mori H."/>
        </authorList>
    </citation>
    <scope>NUCLEOTIDE SEQUENCE [LARGE SCALE GENOMIC DNA]</scope>
    <source>
        <strain evidence="11">12CBH8</strain>
    </source>
</reference>
<dbReference type="PROSITE" id="PS01224">
    <property type="entry name" value="ARGC"/>
    <property type="match status" value="1"/>
</dbReference>
<dbReference type="CDD" id="cd17895">
    <property type="entry name" value="AGPR_1_N"/>
    <property type="match status" value="1"/>
</dbReference>
<comment type="subcellular location">
    <subcellularLocation>
        <location evidence="7">Cytoplasm</location>
    </subcellularLocation>
</comment>
<dbReference type="Gene3D" id="3.40.50.720">
    <property type="entry name" value="NAD(P)-binding Rossmann-like Domain"/>
    <property type="match status" value="1"/>
</dbReference>
<proteinExistence type="inferred from homology"/>
<protein>
    <recommendedName>
        <fullName evidence="7">N-acetyl-gamma-glutamyl-phosphate reductase</fullName>
        <shortName evidence="7">AGPR</shortName>
        <ecNumber evidence="7">1.2.1.38</ecNumber>
    </recommendedName>
    <alternativeName>
        <fullName evidence="7">N-acetyl-glutamate semialdehyde dehydrogenase</fullName>
        <shortName evidence="7">NAGSA dehydrogenase</shortName>
    </alternativeName>
</protein>
<evidence type="ECO:0000256" key="4">
    <source>
        <dbReference type="ARBA" id="ARBA00022857"/>
    </source>
</evidence>
<dbReference type="AlphaFoldDB" id="A0A7I8D7I5"/>
<dbReference type="UniPathway" id="UPA00068">
    <property type="reaction ID" value="UER00108"/>
</dbReference>
<evidence type="ECO:0000256" key="8">
    <source>
        <dbReference type="PROSITE-ProRule" id="PRU10010"/>
    </source>
</evidence>
<dbReference type="InterPro" id="IPR000534">
    <property type="entry name" value="Semialdehyde_DH_NAD-bd"/>
</dbReference>
<dbReference type="Proteomes" id="UP000593890">
    <property type="component" value="Chromosome"/>
</dbReference>
<dbReference type="GO" id="GO:0003942">
    <property type="term" value="F:N-acetyl-gamma-glutamyl-phosphate reductase activity"/>
    <property type="evidence" value="ECO:0007669"/>
    <property type="project" value="UniProtKB-UniRule"/>
</dbReference>
<dbReference type="EC" id="1.2.1.38" evidence="7"/>
<accession>A0A7I8D7I5</accession>
<evidence type="ECO:0000313" key="10">
    <source>
        <dbReference type="EMBL" id="BCI61183.1"/>
    </source>
</evidence>
<dbReference type="InterPro" id="IPR023013">
    <property type="entry name" value="AGPR_AS"/>
</dbReference>
<comment type="pathway">
    <text evidence="1 7">Amino-acid biosynthesis; L-arginine biosynthesis; N(2)-acetyl-L-ornithine from L-glutamate: step 3/4.</text>
</comment>
<dbReference type="PANTHER" id="PTHR32338">
    <property type="entry name" value="N-ACETYL-GAMMA-GLUTAMYL-PHOSPHATE REDUCTASE, CHLOROPLASTIC-RELATED-RELATED"/>
    <property type="match status" value="1"/>
</dbReference>
<comment type="similarity">
    <text evidence="7">Belongs to the NAGSA dehydrogenase family. Type 1 subfamily.</text>
</comment>
<keyword evidence="11" id="KW-1185">Reference proteome</keyword>
<dbReference type="KEGG" id="sman:C12CBH8_18220"/>
<feature type="domain" description="Semialdehyde dehydrogenase NAD-binding" evidence="9">
    <location>
        <begin position="5"/>
        <end position="142"/>
    </location>
</feature>
<dbReference type="InterPro" id="IPR050085">
    <property type="entry name" value="AGPR"/>
</dbReference>
<dbReference type="SUPFAM" id="SSF51735">
    <property type="entry name" value="NAD(P)-binding Rossmann-fold domains"/>
    <property type="match status" value="1"/>
</dbReference>
<name>A0A7I8D7I5_9FIRM</name>
<dbReference type="GO" id="GO:0006526">
    <property type="term" value="P:L-arginine biosynthetic process"/>
    <property type="evidence" value="ECO:0007669"/>
    <property type="project" value="UniProtKB-UniRule"/>
</dbReference>
<dbReference type="SUPFAM" id="SSF55347">
    <property type="entry name" value="Glyceraldehyde-3-phosphate dehydrogenase-like, C-terminal domain"/>
    <property type="match status" value="1"/>
</dbReference>
<keyword evidence="2 7" id="KW-0055">Arginine biosynthesis</keyword>
<dbReference type="InterPro" id="IPR036291">
    <property type="entry name" value="NAD(P)-bd_dom_sf"/>
</dbReference>